<dbReference type="PANTHER" id="PTHR46796:SF12">
    <property type="entry name" value="HTH-TYPE DNA-BINDING TRANSCRIPTIONAL ACTIVATOR EUTR"/>
    <property type="match status" value="1"/>
</dbReference>
<evidence type="ECO:0000256" key="3">
    <source>
        <dbReference type="ARBA" id="ARBA00023163"/>
    </source>
</evidence>
<evidence type="ECO:0000313" key="6">
    <source>
        <dbReference type="Proteomes" id="UP000026714"/>
    </source>
</evidence>
<proteinExistence type="predicted"/>
<dbReference type="STRING" id="34103.SAMN05421778_103194"/>
<dbReference type="InterPro" id="IPR035418">
    <property type="entry name" value="AraC-bd_2"/>
</dbReference>
<dbReference type="SUPFAM" id="SSF46689">
    <property type="entry name" value="Homeodomain-like"/>
    <property type="match status" value="1"/>
</dbReference>
<dbReference type="InterPro" id="IPR018060">
    <property type="entry name" value="HTH_AraC"/>
</dbReference>
<dbReference type="Proteomes" id="UP000026714">
    <property type="component" value="Unassembled WGS sequence"/>
</dbReference>
<dbReference type="GO" id="GO:0043565">
    <property type="term" value="F:sequence-specific DNA binding"/>
    <property type="evidence" value="ECO:0007669"/>
    <property type="project" value="InterPro"/>
</dbReference>
<dbReference type="Pfam" id="PF12833">
    <property type="entry name" value="HTH_18"/>
    <property type="match status" value="1"/>
</dbReference>
<sequence>MPMSSLLPAEQLSRHLSAHALFRGADDAQETCARVGEVFRPHHMGVLGSSQRLAAQMDHLRLARLSFNRLSYGASVSINSEPMNDFVMVFMPLSGVVDIRSGAQRVAATPAQAAVVSSTQPLHMDWRADADVFILRLERRAIEDACLAQVGHLPNRPIEFDLAVDPQAPHFGSWRSLLAFLLGCAEFTRLAAVQPQMADQVERLVTSTLLFGHRHSYSEALVGTGADIAPAFVRRAEDVMIAHLHEPLDIETLARLAGVSVRNLHEGFRRYRNSTPMATWKGLRLDHVRSELLQASRNGMPVTVAEIARVHGFLHLGHFAQSYLARFNELPSATLSPGRR</sequence>
<dbReference type="Pfam" id="PF14525">
    <property type="entry name" value="AraC_binding_2"/>
    <property type="match status" value="1"/>
</dbReference>
<keyword evidence="3" id="KW-0804">Transcription</keyword>
<dbReference type="PROSITE" id="PS01124">
    <property type="entry name" value="HTH_ARAC_FAMILY_2"/>
    <property type="match status" value="1"/>
</dbReference>
<evidence type="ECO:0000256" key="1">
    <source>
        <dbReference type="ARBA" id="ARBA00023015"/>
    </source>
</evidence>
<evidence type="ECO:0000256" key="2">
    <source>
        <dbReference type="ARBA" id="ARBA00023125"/>
    </source>
</evidence>
<dbReference type="AlphaFoldDB" id="A0A059KNJ4"/>
<evidence type="ECO:0000313" key="5">
    <source>
        <dbReference type="EMBL" id="KDB52683.1"/>
    </source>
</evidence>
<gene>
    <name evidence="5" type="ORF">X805_17470</name>
</gene>
<dbReference type="Gene3D" id="1.10.10.60">
    <property type="entry name" value="Homeodomain-like"/>
    <property type="match status" value="1"/>
</dbReference>
<name>A0A059KNJ4_9BURK</name>
<feature type="domain" description="HTH araC/xylS-type" evidence="4">
    <location>
        <begin position="234"/>
        <end position="337"/>
    </location>
</feature>
<dbReference type="SMART" id="SM00342">
    <property type="entry name" value="HTH_ARAC"/>
    <property type="match status" value="1"/>
</dbReference>
<dbReference type="PANTHER" id="PTHR46796">
    <property type="entry name" value="HTH-TYPE TRANSCRIPTIONAL ACTIVATOR RHAS-RELATED"/>
    <property type="match status" value="1"/>
</dbReference>
<evidence type="ECO:0000259" key="4">
    <source>
        <dbReference type="PROSITE" id="PS01124"/>
    </source>
</evidence>
<comment type="caution">
    <text evidence="5">The sequence shown here is derived from an EMBL/GenBank/DDBJ whole genome shotgun (WGS) entry which is preliminary data.</text>
</comment>
<dbReference type="InterPro" id="IPR050204">
    <property type="entry name" value="AraC_XylS_family_regulators"/>
</dbReference>
<dbReference type="EMBL" id="AZRA01000045">
    <property type="protein sequence ID" value="KDB52683.1"/>
    <property type="molecule type" value="Genomic_DNA"/>
</dbReference>
<dbReference type="GO" id="GO:0003700">
    <property type="term" value="F:DNA-binding transcription factor activity"/>
    <property type="evidence" value="ECO:0007669"/>
    <property type="project" value="InterPro"/>
</dbReference>
<dbReference type="eggNOG" id="COG2207">
    <property type="taxonomic scope" value="Bacteria"/>
</dbReference>
<dbReference type="InterPro" id="IPR009057">
    <property type="entry name" value="Homeodomain-like_sf"/>
</dbReference>
<reference evidence="5 6" key="1">
    <citation type="journal article" date="2014" name="FEMS Microbiol. Ecol.">
        <title>Sphaerotilus natans encrusted with nanoball-shaped Fe(III) oxide minerals formed by nitrate-reducing mixotrophic Fe(II) oxidation.</title>
        <authorList>
            <person name="Park S."/>
            <person name="Kim D.H."/>
            <person name="Lee J.H."/>
            <person name="Hur H.G."/>
        </authorList>
    </citation>
    <scope>NUCLEOTIDE SEQUENCE [LARGE SCALE GENOMIC DNA]</scope>
    <source>
        <strain evidence="5 6">DSM 6575</strain>
    </source>
</reference>
<keyword evidence="1" id="KW-0805">Transcription regulation</keyword>
<protein>
    <recommendedName>
        <fullName evidence="4">HTH araC/xylS-type domain-containing protein</fullName>
    </recommendedName>
</protein>
<keyword evidence="2" id="KW-0238">DNA-binding</keyword>
<accession>A0A059KNJ4</accession>
<organism evidence="5 6">
    <name type="scientific">Sphaerotilus natans subsp. natans DSM 6575</name>
    <dbReference type="NCBI Taxonomy" id="1286631"/>
    <lineage>
        <taxon>Bacteria</taxon>
        <taxon>Pseudomonadati</taxon>
        <taxon>Pseudomonadota</taxon>
        <taxon>Betaproteobacteria</taxon>
        <taxon>Burkholderiales</taxon>
        <taxon>Sphaerotilaceae</taxon>
        <taxon>Sphaerotilus</taxon>
    </lineage>
</organism>
<keyword evidence="6" id="KW-1185">Reference proteome</keyword>